<feature type="binding site" evidence="9">
    <location>
        <position position="128"/>
    </location>
    <ligand>
        <name>Zn(2+)</name>
        <dbReference type="ChEBI" id="CHEBI:29105"/>
        <note>catalytic</note>
    </ligand>
</feature>
<keyword evidence="5 9" id="KW-0479">Metal-binding</keyword>
<keyword evidence="6 9" id="KW-0255">Endonuclease</keyword>
<gene>
    <name evidence="9 10" type="primary">ybeY</name>
    <name evidence="10" type="ORF">HGA13_16370</name>
</gene>
<evidence type="ECO:0000256" key="3">
    <source>
        <dbReference type="ARBA" id="ARBA00022552"/>
    </source>
</evidence>
<dbReference type="SUPFAM" id="SSF55486">
    <property type="entry name" value="Metalloproteases ('zincins'), catalytic domain"/>
    <property type="match status" value="1"/>
</dbReference>
<evidence type="ECO:0000256" key="9">
    <source>
        <dbReference type="HAMAP-Rule" id="MF_00009"/>
    </source>
</evidence>
<feature type="binding site" evidence="9">
    <location>
        <position position="122"/>
    </location>
    <ligand>
        <name>Zn(2+)</name>
        <dbReference type="ChEBI" id="CHEBI:29105"/>
        <note>catalytic</note>
    </ligand>
</feature>
<evidence type="ECO:0000256" key="8">
    <source>
        <dbReference type="ARBA" id="ARBA00022833"/>
    </source>
</evidence>
<dbReference type="RefSeq" id="WP_068046509.1">
    <property type="nucleotide sequence ID" value="NZ_JAAXOO010000004.1"/>
</dbReference>
<keyword evidence="8 9" id="KW-0862">Zinc</keyword>
<dbReference type="PANTHER" id="PTHR46986">
    <property type="entry name" value="ENDORIBONUCLEASE YBEY, CHLOROPLASTIC"/>
    <property type="match status" value="1"/>
</dbReference>
<dbReference type="GO" id="GO:0004222">
    <property type="term" value="F:metalloendopeptidase activity"/>
    <property type="evidence" value="ECO:0007669"/>
    <property type="project" value="InterPro"/>
</dbReference>
<dbReference type="GO" id="GO:0008270">
    <property type="term" value="F:zinc ion binding"/>
    <property type="evidence" value="ECO:0007669"/>
    <property type="project" value="UniProtKB-UniRule"/>
</dbReference>
<reference evidence="10 11" key="1">
    <citation type="submission" date="2020-04" db="EMBL/GenBank/DDBJ databases">
        <title>MicrobeNet Type strains.</title>
        <authorList>
            <person name="Nicholson A.C."/>
        </authorList>
    </citation>
    <scope>NUCLEOTIDE SEQUENCE [LARGE SCALE GENOMIC DNA]</scope>
    <source>
        <strain evidence="10 11">DSM 45078</strain>
    </source>
</reference>
<comment type="similarity">
    <text evidence="1 9">Belongs to the endoribonuclease YbeY family.</text>
</comment>
<dbReference type="NCBIfam" id="TIGR00043">
    <property type="entry name" value="rRNA maturation RNase YbeY"/>
    <property type="match status" value="1"/>
</dbReference>
<keyword evidence="4 9" id="KW-0540">Nuclease</keyword>
<dbReference type="Gene3D" id="3.40.390.30">
    <property type="entry name" value="Metalloproteases ('zincins'), catalytic domain"/>
    <property type="match status" value="1"/>
</dbReference>
<keyword evidence="7 9" id="KW-0378">Hydrolase</keyword>
<evidence type="ECO:0000256" key="7">
    <source>
        <dbReference type="ARBA" id="ARBA00022801"/>
    </source>
</evidence>
<evidence type="ECO:0000256" key="5">
    <source>
        <dbReference type="ARBA" id="ARBA00022723"/>
    </source>
</evidence>
<dbReference type="InterPro" id="IPR023091">
    <property type="entry name" value="MetalPrtase_cat_dom_sf_prd"/>
</dbReference>
<dbReference type="InterPro" id="IPR020549">
    <property type="entry name" value="YbeY_CS"/>
</dbReference>
<keyword evidence="3 9" id="KW-0698">rRNA processing</keyword>
<keyword evidence="2 9" id="KW-0690">Ribosome biogenesis</keyword>
<sequence>MSIEIANESGMDVPEEDLVGVARFVIGRMDVHSAAELSMVLVDLDTMADLHMRWMDLPGPTDVMSFPMDELEPGGRPDSPEPGPSMLGDIVLCPEFALDQATKAGHSLDHELALLTVHGVLHLLGYDHAEPAEEKEMFTLQAQLLEQWYEELRDEQRRAELAARDARLLDKTGFVAPEEGRSRPGDAHA</sequence>
<keyword evidence="11" id="KW-1185">Reference proteome</keyword>
<evidence type="ECO:0000313" key="11">
    <source>
        <dbReference type="Proteomes" id="UP000565715"/>
    </source>
</evidence>
<dbReference type="PROSITE" id="PS01306">
    <property type="entry name" value="UPF0054"/>
    <property type="match status" value="1"/>
</dbReference>
<accession>A0A846XGP2</accession>
<dbReference type="AlphaFoldDB" id="A0A846XGP2"/>
<comment type="subcellular location">
    <subcellularLocation>
        <location evidence="9">Cytoplasm</location>
    </subcellularLocation>
</comment>
<evidence type="ECO:0000256" key="6">
    <source>
        <dbReference type="ARBA" id="ARBA00022759"/>
    </source>
</evidence>
<evidence type="ECO:0000256" key="4">
    <source>
        <dbReference type="ARBA" id="ARBA00022722"/>
    </source>
</evidence>
<dbReference type="EC" id="3.1.-.-" evidence="9"/>
<dbReference type="HAMAP" id="MF_00009">
    <property type="entry name" value="Endoribonucl_YbeY"/>
    <property type="match status" value="1"/>
</dbReference>
<comment type="caution">
    <text evidence="10">The sequence shown here is derived from an EMBL/GenBank/DDBJ whole genome shotgun (WGS) entry which is preliminary data.</text>
</comment>
<dbReference type="EMBL" id="JAAXOO010000004">
    <property type="protein sequence ID" value="NKY34637.1"/>
    <property type="molecule type" value="Genomic_DNA"/>
</dbReference>
<name>A0A846XGP2_9NOCA</name>
<comment type="cofactor">
    <cofactor evidence="9">
        <name>Zn(2+)</name>
        <dbReference type="ChEBI" id="CHEBI:29105"/>
    </cofactor>
    <text evidence="9">Binds 1 zinc ion.</text>
</comment>
<dbReference type="GO" id="GO:0005737">
    <property type="term" value="C:cytoplasm"/>
    <property type="evidence" value="ECO:0007669"/>
    <property type="project" value="UniProtKB-SubCell"/>
</dbReference>
<organism evidence="10 11">
    <name type="scientific">Nocardia speluncae</name>
    <dbReference type="NCBI Taxonomy" id="419477"/>
    <lineage>
        <taxon>Bacteria</taxon>
        <taxon>Bacillati</taxon>
        <taxon>Actinomycetota</taxon>
        <taxon>Actinomycetes</taxon>
        <taxon>Mycobacteriales</taxon>
        <taxon>Nocardiaceae</taxon>
        <taxon>Nocardia</taxon>
    </lineage>
</organism>
<protein>
    <recommendedName>
        <fullName evidence="9">Endoribonuclease YbeY</fullName>
        <ecNumber evidence="9">3.1.-.-</ecNumber>
    </recommendedName>
</protein>
<comment type="function">
    <text evidence="9">Single strand-specific metallo-endoribonuclease involved in late-stage 70S ribosome quality control and in maturation of the 3' terminus of the 16S rRNA.</text>
</comment>
<dbReference type="Proteomes" id="UP000565715">
    <property type="component" value="Unassembled WGS sequence"/>
</dbReference>
<feature type="binding site" evidence="9">
    <location>
        <position position="118"/>
    </location>
    <ligand>
        <name>Zn(2+)</name>
        <dbReference type="ChEBI" id="CHEBI:29105"/>
        <note>catalytic</note>
    </ligand>
</feature>
<dbReference type="GO" id="GO:0006364">
    <property type="term" value="P:rRNA processing"/>
    <property type="evidence" value="ECO:0007669"/>
    <property type="project" value="UniProtKB-UniRule"/>
</dbReference>
<evidence type="ECO:0000256" key="1">
    <source>
        <dbReference type="ARBA" id="ARBA00010875"/>
    </source>
</evidence>
<dbReference type="Pfam" id="PF02130">
    <property type="entry name" value="YbeY"/>
    <property type="match status" value="1"/>
</dbReference>
<dbReference type="InterPro" id="IPR002036">
    <property type="entry name" value="YbeY"/>
</dbReference>
<proteinExistence type="inferred from homology"/>
<dbReference type="GO" id="GO:0004521">
    <property type="term" value="F:RNA endonuclease activity"/>
    <property type="evidence" value="ECO:0007669"/>
    <property type="project" value="UniProtKB-UniRule"/>
</dbReference>
<evidence type="ECO:0000256" key="2">
    <source>
        <dbReference type="ARBA" id="ARBA00022517"/>
    </source>
</evidence>
<evidence type="ECO:0000313" key="10">
    <source>
        <dbReference type="EMBL" id="NKY34637.1"/>
    </source>
</evidence>
<keyword evidence="9" id="KW-0963">Cytoplasm</keyword>
<dbReference type="PANTHER" id="PTHR46986:SF1">
    <property type="entry name" value="ENDORIBONUCLEASE YBEY, CHLOROPLASTIC"/>
    <property type="match status" value="1"/>
</dbReference>